<dbReference type="OrthoDB" id="6183171at2"/>
<dbReference type="AlphaFoldDB" id="A0A074JEG7"/>
<protein>
    <submittedName>
        <fullName evidence="1">Uncharacterized protein</fullName>
    </submittedName>
</protein>
<evidence type="ECO:0000313" key="2">
    <source>
        <dbReference type="Proteomes" id="UP000027432"/>
    </source>
</evidence>
<dbReference type="Proteomes" id="UP000027432">
    <property type="component" value="Unassembled WGS sequence"/>
</dbReference>
<name>A0A074JEG7_9RHOB</name>
<proteinExistence type="predicted"/>
<comment type="caution">
    <text evidence="1">The sequence shown here is derived from an EMBL/GenBank/DDBJ whole genome shotgun (WGS) entry which is preliminary data.</text>
</comment>
<accession>A0A074JEG7</accession>
<organism evidence="1 2">
    <name type="scientific">Thioclava pacifica DSM 10166</name>
    <dbReference type="NCBI Taxonomy" id="1353537"/>
    <lineage>
        <taxon>Bacteria</taxon>
        <taxon>Pseudomonadati</taxon>
        <taxon>Pseudomonadota</taxon>
        <taxon>Alphaproteobacteria</taxon>
        <taxon>Rhodobacterales</taxon>
        <taxon>Paracoccaceae</taxon>
        <taxon>Thioclava</taxon>
    </lineage>
</organism>
<evidence type="ECO:0000313" key="1">
    <source>
        <dbReference type="EMBL" id="KEO54929.1"/>
    </source>
</evidence>
<gene>
    <name evidence="1" type="ORF">TP2_16915</name>
</gene>
<reference evidence="1 2" key="1">
    <citation type="submission" date="2013-07" db="EMBL/GenBank/DDBJ databases">
        <title>Thioclava pacifica DSM 10166 Genome Sequencing.</title>
        <authorList>
            <person name="Lai Q."/>
            <person name="Shao Z."/>
        </authorList>
    </citation>
    <scope>NUCLEOTIDE SEQUENCE [LARGE SCALE GENOMIC DNA]</scope>
    <source>
        <strain evidence="1 2">DSM 10166</strain>
    </source>
</reference>
<sequence>MSYQFVHIECYSAAPRKVKGAPEQVNTAAQVFGEAMRVPRYSRHVAEPRAPIKLDGTTTLKKLEALWAEKLETIRETVKSAKGTSYQRRLRRDAATLYAEIHSHPMTTAALRGDRERHKREVLSWAERVLTHFEKRMPRGVPRRRERSCAPRVVLQARGRR</sequence>
<keyword evidence="2" id="KW-1185">Reference proteome</keyword>
<dbReference type="RefSeq" id="WP_038074400.1">
    <property type="nucleotide sequence ID" value="NZ_AUND01000006.1"/>
</dbReference>
<dbReference type="eggNOG" id="ENOG502Z8QF">
    <property type="taxonomic scope" value="Bacteria"/>
</dbReference>
<dbReference type="EMBL" id="AUND01000006">
    <property type="protein sequence ID" value="KEO54929.1"/>
    <property type="molecule type" value="Genomic_DNA"/>
</dbReference>